<keyword evidence="1" id="KW-0472">Membrane</keyword>
<organism evidence="2 3">
    <name type="scientific">Candidatus Komeilibacteria bacterium RIFCSPLOWO2_01_FULL_53_11</name>
    <dbReference type="NCBI Taxonomy" id="1798552"/>
    <lineage>
        <taxon>Bacteria</taxon>
        <taxon>Candidatus Komeiliibacteriota</taxon>
    </lineage>
</organism>
<feature type="transmembrane region" description="Helical" evidence="1">
    <location>
        <begin position="62"/>
        <end position="82"/>
    </location>
</feature>
<feature type="transmembrane region" description="Helical" evidence="1">
    <location>
        <begin position="36"/>
        <end position="56"/>
    </location>
</feature>
<evidence type="ECO:0000313" key="2">
    <source>
        <dbReference type="EMBL" id="OGY92875.1"/>
    </source>
</evidence>
<accession>A0A1G2BUN2</accession>
<dbReference type="EMBL" id="MHKN01000007">
    <property type="protein sequence ID" value="OGY92875.1"/>
    <property type="molecule type" value="Genomic_DNA"/>
</dbReference>
<dbReference type="AlphaFoldDB" id="A0A1G2BUN2"/>
<evidence type="ECO:0000313" key="3">
    <source>
        <dbReference type="Proteomes" id="UP000177349"/>
    </source>
</evidence>
<protein>
    <submittedName>
        <fullName evidence="2">Uncharacterized protein</fullName>
    </submittedName>
</protein>
<comment type="caution">
    <text evidence="2">The sequence shown here is derived from an EMBL/GenBank/DDBJ whole genome shotgun (WGS) entry which is preliminary data.</text>
</comment>
<gene>
    <name evidence="2" type="ORF">A3B31_01920</name>
</gene>
<proteinExistence type="predicted"/>
<dbReference type="Proteomes" id="UP000177349">
    <property type="component" value="Unassembled WGS sequence"/>
</dbReference>
<keyword evidence="1" id="KW-0812">Transmembrane</keyword>
<reference evidence="2 3" key="1">
    <citation type="journal article" date="2016" name="Nat. Commun.">
        <title>Thousands of microbial genomes shed light on interconnected biogeochemical processes in an aquifer system.</title>
        <authorList>
            <person name="Anantharaman K."/>
            <person name="Brown C.T."/>
            <person name="Hug L.A."/>
            <person name="Sharon I."/>
            <person name="Castelle C.J."/>
            <person name="Probst A.J."/>
            <person name="Thomas B.C."/>
            <person name="Singh A."/>
            <person name="Wilkins M.J."/>
            <person name="Karaoz U."/>
            <person name="Brodie E.L."/>
            <person name="Williams K.H."/>
            <person name="Hubbard S.S."/>
            <person name="Banfield J.F."/>
        </authorList>
    </citation>
    <scope>NUCLEOTIDE SEQUENCE [LARGE SCALE GENOMIC DNA]</scope>
</reference>
<name>A0A1G2BUN2_9BACT</name>
<keyword evidence="1" id="KW-1133">Transmembrane helix</keyword>
<sequence length="176" mass="19480">MWVSRWLAKQGLRKPQTNVLRGQWLEKWDGAPTPRATIILGSLFAGIFVFGVSGPLDAPVSMFSILCGVLASALISSSLLLIESRSERRGLIALSHASDFPLGTLFEMTIDDLKKMARTRLQSLGSEVHRLQQEGHKEEADVVRKSFGEAYGVYVRWSLISDNGWGVYFPQPTSAT</sequence>
<evidence type="ECO:0000256" key="1">
    <source>
        <dbReference type="SAM" id="Phobius"/>
    </source>
</evidence>